<keyword evidence="2" id="KW-1185">Reference proteome</keyword>
<dbReference type="Proteomes" id="UP001205566">
    <property type="component" value="Unassembled WGS sequence"/>
</dbReference>
<evidence type="ECO:0000313" key="1">
    <source>
        <dbReference type="EMBL" id="MCQ3830628.1"/>
    </source>
</evidence>
<organism evidence="1 2">
    <name type="scientific">Microbulbifer elongatus</name>
    <dbReference type="NCBI Taxonomy" id="86173"/>
    <lineage>
        <taxon>Bacteria</taxon>
        <taxon>Pseudomonadati</taxon>
        <taxon>Pseudomonadota</taxon>
        <taxon>Gammaproteobacteria</taxon>
        <taxon>Cellvibrionales</taxon>
        <taxon>Microbulbiferaceae</taxon>
        <taxon>Microbulbifer</taxon>
    </lineage>
</organism>
<reference evidence="1" key="1">
    <citation type="thesis" date="2020" institute="Technische Universitat Dresden" country="Dresden, Germany">
        <title>The Agarolytic System of Microbulbifer elongatus PORT2, Isolated from Batu Karas, Pangandaran West Java Indonesia.</title>
        <authorList>
            <person name="Anggraeni S.R."/>
        </authorList>
    </citation>
    <scope>NUCLEOTIDE SEQUENCE</scope>
    <source>
        <strain evidence="1">PORT2</strain>
    </source>
</reference>
<dbReference type="RefSeq" id="WP_255875550.1">
    <property type="nucleotide sequence ID" value="NZ_JACASI010000037.1"/>
</dbReference>
<sequence length="317" mass="36899">MENKLVPEMFQKIHFVRIIDFNYSNTGDIFSSPLMYTQNFFKNYSVITHNLSSVRYTQISRNDVVIIGGGGLLNYNPWFNFNVAISKIVDLCDNVVLWGAGFNSTYNWKKGTVPDYSPKIDFSRFALYGIRDKDYCGHNFVPCASSMSPLLQKAYDARPSKKLGTILREDEVRDEKRLYLEGVENITHYNNYTTVMDFIADHEYIVTTSYHGALWATLANRKVIVPSGMKGGFKYNFYGFPVKFVDDITDNKQLSKAMGEVQSHPQVLEEFRCRNYEFFEQVKCLVHKVIPIPDKSYEYFYRQNEAAEHYFKLTRNK</sequence>
<dbReference type="EMBL" id="JACASI010000037">
    <property type="protein sequence ID" value="MCQ3830628.1"/>
    <property type="molecule type" value="Genomic_DNA"/>
</dbReference>
<gene>
    <name evidence="1" type="ORF">HXX02_14400</name>
</gene>
<keyword evidence="1" id="KW-0808">Transferase</keyword>
<evidence type="ECO:0000313" key="2">
    <source>
        <dbReference type="Proteomes" id="UP001205566"/>
    </source>
</evidence>
<accession>A0ABT1P3D1</accession>
<protein>
    <submittedName>
        <fullName evidence="1">Polysaccharide pyruvyl transferase family protein</fullName>
    </submittedName>
</protein>
<proteinExistence type="predicted"/>
<comment type="caution">
    <text evidence="1">The sequence shown here is derived from an EMBL/GenBank/DDBJ whole genome shotgun (WGS) entry which is preliminary data.</text>
</comment>
<name>A0ABT1P3D1_9GAMM</name>
<dbReference type="GO" id="GO:0016740">
    <property type="term" value="F:transferase activity"/>
    <property type="evidence" value="ECO:0007669"/>
    <property type="project" value="UniProtKB-KW"/>
</dbReference>